<dbReference type="AlphaFoldDB" id="N1WXV5"/>
<accession>N1WXV5</accession>
<sequence>MSFFVEAQEITEYEKPIDLNYILGTIYWDDIVIKELSGCNVTILKQSDPKRTPEELFEGYGGKLSNLIISVNNKGEFAYSDLYFINGIISPKIIEVEEDLSQKLIKIRVKFKDKNFIEMQRIYEINALY</sequence>
<comment type="caution">
    <text evidence="1">The sequence shown here is derived from an EMBL/GenBank/DDBJ whole genome shotgun (WGS) entry which is preliminary data.</text>
</comment>
<gene>
    <name evidence="1" type="ORF">pgond44_05695</name>
</gene>
<evidence type="ECO:0000313" key="1">
    <source>
        <dbReference type="EMBL" id="EMY82007.1"/>
    </source>
</evidence>
<keyword evidence="2" id="KW-1185">Reference proteome</keyword>
<dbReference type="Proteomes" id="UP000012317">
    <property type="component" value="Unassembled WGS sequence"/>
</dbReference>
<dbReference type="EMBL" id="APLF01000004">
    <property type="protein sequence ID" value="EMY82007.1"/>
    <property type="molecule type" value="Genomic_DNA"/>
</dbReference>
<name>N1WXV5_9FLAO</name>
<protein>
    <submittedName>
        <fullName evidence="1">Uncharacterized protein</fullName>
    </submittedName>
</protein>
<proteinExistence type="predicted"/>
<organism evidence="1 2">
    <name type="scientific">Psychroflexus gondwanensis ACAM 44</name>
    <dbReference type="NCBI Taxonomy" id="1189619"/>
    <lineage>
        <taxon>Bacteria</taxon>
        <taxon>Pseudomonadati</taxon>
        <taxon>Bacteroidota</taxon>
        <taxon>Flavobacteriia</taxon>
        <taxon>Flavobacteriales</taxon>
        <taxon>Flavobacteriaceae</taxon>
        <taxon>Psychroflexus</taxon>
    </lineage>
</organism>
<evidence type="ECO:0000313" key="2">
    <source>
        <dbReference type="Proteomes" id="UP000012317"/>
    </source>
</evidence>
<dbReference type="STRING" id="1189619.pgond44_05695"/>
<reference evidence="1 2" key="1">
    <citation type="journal article" date="2014" name="Genome Biol. Evol.">
        <title>Extensive gene acquisition in the extremely psychrophilic bacterial species Psychroflexus torquis and the link to sea-ice ecosystem specialism.</title>
        <authorList>
            <person name="Feng S."/>
            <person name="Powell S.M."/>
            <person name="Wilson R."/>
            <person name="Bowman J.P."/>
        </authorList>
    </citation>
    <scope>NUCLEOTIDE SEQUENCE [LARGE SCALE GENOMIC DNA]</scope>
    <source>
        <strain evidence="1 2">ACAM 44</strain>
    </source>
</reference>